<reference evidence="8" key="1">
    <citation type="submission" date="2016-11" db="UniProtKB">
        <authorList>
            <consortium name="WormBaseParasite"/>
        </authorList>
    </citation>
    <scope>IDENTIFICATION</scope>
</reference>
<evidence type="ECO:0000313" key="7">
    <source>
        <dbReference type="Proteomes" id="UP000095283"/>
    </source>
</evidence>
<keyword evidence="2" id="KW-0413">Isomerase</keyword>
<dbReference type="InterPro" id="IPR006176">
    <property type="entry name" value="3-OHacyl-CoA_DH_NAD-bd"/>
</dbReference>
<dbReference type="GO" id="GO:0003857">
    <property type="term" value="F:(3S)-3-hydroxyacyl-CoA dehydrogenase (NAD+) activity"/>
    <property type="evidence" value="ECO:0007669"/>
    <property type="project" value="TreeGrafter"/>
</dbReference>
<evidence type="ECO:0000256" key="2">
    <source>
        <dbReference type="ARBA" id="ARBA00023235"/>
    </source>
</evidence>
<dbReference type="WBParaSite" id="Hba_11094">
    <property type="protein sequence ID" value="Hba_11094"/>
    <property type="gene ID" value="Hba_11094"/>
</dbReference>
<evidence type="ECO:0000259" key="5">
    <source>
        <dbReference type="Pfam" id="PF00725"/>
    </source>
</evidence>
<feature type="domain" description="3-hydroxyacyl-CoA dehydrogenase NAD binding" evidence="6">
    <location>
        <begin position="2"/>
        <end position="58"/>
    </location>
</feature>
<dbReference type="InterPro" id="IPR008927">
    <property type="entry name" value="6-PGluconate_DH-like_C_sf"/>
</dbReference>
<keyword evidence="7" id="KW-1185">Reference proteome</keyword>
<accession>A0A1I7X128</accession>
<evidence type="ECO:0000256" key="4">
    <source>
        <dbReference type="ARBA" id="ARBA00023268"/>
    </source>
</evidence>
<keyword evidence="3" id="KW-0456">Lyase</keyword>
<dbReference type="GO" id="GO:0016829">
    <property type="term" value="F:lyase activity"/>
    <property type="evidence" value="ECO:0007669"/>
    <property type="project" value="UniProtKB-KW"/>
</dbReference>
<evidence type="ECO:0000256" key="1">
    <source>
        <dbReference type="ARBA" id="ARBA00023002"/>
    </source>
</evidence>
<proteinExistence type="predicted"/>
<dbReference type="PANTHER" id="PTHR23309:SF49">
    <property type="entry name" value="PEROXISOMAL BIFUNCTIONAL ENZYME"/>
    <property type="match status" value="1"/>
</dbReference>
<dbReference type="SUPFAM" id="SSF51735">
    <property type="entry name" value="NAD(P)-binding Rossmann-fold domains"/>
    <property type="match status" value="1"/>
</dbReference>
<dbReference type="Pfam" id="PF02737">
    <property type="entry name" value="3HCDH_N"/>
    <property type="match status" value="1"/>
</dbReference>
<evidence type="ECO:0000259" key="6">
    <source>
        <dbReference type="Pfam" id="PF02737"/>
    </source>
</evidence>
<dbReference type="GO" id="GO:0005777">
    <property type="term" value="C:peroxisome"/>
    <property type="evidence" value="ECO:0007669"/>
    <property type="project" value="TreeGrafter"/>
</dbReference>
<dbReference type="PANTHER" id="PTHR23309">
    <property type="entry name" value="3-HYDROXYACYL-COA DEHYROGENASE"/>
    <property type="match status" value="1"/>
</dbReference>
<dbReference type="AlphaFoldDB" id="A0A1I7X128"/>
<dbReference type="GO" id="GO:0016853">
    <property type="term" value="F:isomerase activity"/>
    <property type="evidence" value="ECO:0007669"/>
    <property type="project" value="UniProtKB-KW"/>
</dbReference>
<protein>
    <submittedName>
        <fullName evidence="8">3HCDH_N domain-containing protein</fullName>
    </submittedName>
</protein>
<evidence type="ECO:0000256" key="3">
    <source>
        <dbReference type="ARBA" id="ARBA00023239"/>
    </source>
</evidence>
<organism evidence="7 8">
    <name type="scientific">Heterorhabditis bacteriophora</name>
    <name type="common">Entomopathogenic nematode worm</name>
    <dbReference type="NCBI Taxonomy" id="37862"/>
    <lineage>
        <taxon>Eukaryota</taxon>
        <taxon>Metazoa</taxon>
        <taxon>Ecdysozoa</taxon>
        <taxon>Nematoda</taxon>
        <taxon>Chromadorea</taxon>
        <taxon>Rhabditida</taxon>
        <taxon>Rhabditina</taxon>
        <taxon>Rhabditomorpha</taxon>
        <taxon>Strongyloidea</taxon>
        <taxon>Heterorhabditidae</taxon>
        <taxon>Heterorhabditis</taxon>
    </lineage>
</organism>
<dbReference type="Proteomes" id="UP000095283">
    <property type="component" value="Unplaced"/>
</dbReference>
<dbReference type="GO" id="GO:0070403">
    <property type="term" value="F:NAD+ binding"/>
    <property type="evidence" value="ECO:0007669"/>
    <property type="project" value="InterPro"/>
</dbReference>
<evidence type="ECO:0000313" key="8">
    <source>
        <dbReference type="WBParaSite" id="Hba_11094"/>
    </source>
</evidence>
<dbReference type="InterPro" id="IPR006108">
    <property type="entry name" value="3HC_DH_C"/>
</dbReference>
<dbReference type="GO" id="GO:0006635">
    <property type="term" value="P:fatty acid beta-oxidation"/>
    <property type="evidence" value="ECO:0007669"/>
    <property type="project" value="TreeGrafter"/>
</dbReference>
<sequence>MSSVLSNPSRVVGIHFFNPAHVISTVEVIYGDKTSGEAVATAFSVCQAMKKVPVLVGNCPNFVFNRLLAVYLSQAHKLLWQYGMSPKDVDQIVTSFGFLMGPITMHDMNGLDIGAKVKQAHNVELNLIEKTLLDRNRLGRKNGT</sequence>
<keyword evidence="4" id="KW-0511">Multifunctional enzyme</keyword>
<dbReference type="SUPFAM" id="SSF48179">
    <property type="entry name" value="6-phosphogluconate dehydrogenase C-terminal domain-like"/>
    <property type="match status" value="1"/>
</dbReference>
<feature type="domain" description="3-hydroxyacyl-CoA dehydrogenase C-terminal" evidence="5">
    <location>
        <begin position="62"/>
        <end position="143"/>
    </location>
</feature>
<keyword evidence="1" id="KW-0560">Oxidoreductase</keyword>
<dbReference type="Gene3D" id="1.10.1040.50">
    <property type="match status" value="1"/>
</dbReference>
<dbReference type="InterPro" id="IPR036291">
    <property type="entry name" value="NAD(P)-bd_dom_sf"/>
</dbReference>
<dbReference type="Gene3D" id="3.40.50.720">
    <property type="entry name" value="NAD(P)-binding Rossmann-like Domain"/>
    <property type="match status" value="1"/>
</dbReference>
<dbReference type="Pfam" id="PF00725">
    <property type="entry name" value="3HCDH"/>
    <property type="match status" value="1"/>
</dbReference>
<name>A0A1I7X128_HETBA</name>